<sequence>MQAGGGGESRYLDILVTVADGSQGDRADSVLAGDAWMLVAFWPIPASVPALRSIMASTRQHPGVSDVICDRGAGRVGGGRGGSSADRFGSECGQSGRSQSDDRCGGGGRRRGIGGTRGAVRRACPGVSGGGGAGSGVSRAVCAPIERGSDIVCGYRGDHRDVAPGGAGLGARVRFRRVPSVRLWSDSRDRPAMDQQPGRRGARPDCQCADKRAARPRSDRQRRHRDGGSSQRWPRRFAIR</sequence>
<accession>A0A655AGM7</accession>
<feature type="compositionally biased region" description="Basic and acidic residues" evidence="1">
    <location>
        <begin position="208"/>
        <end position="219"/>
    </location>
</feature>
<reference evidence="2 3" key="1">
    <citation type="submission" date="2015-03" db="EMBL/GenBank/DDBJ databases">
        <authorList>
            <consortium name="Pathogen Informatics"/>
        </authorList>
    </citation>
    <scope>NUCLEOTIDE SEQUENCE [LARGE SCALE GENOMIC DNA]</scope>
    <source>
        <strain evidence="2 3">Bir 185</strain>
    </source>
</reference>
<dbReference type="AlphaFoldDB" id="A0A655AGM7"/>
<evidence type="ECO:0000313" key="2">
    <source>
        <dbReference type="EMBL" id="CKS79639.1"/>
    </source>
</evidence>
<feature type="region of interest" description="Disordered" evidence="1">
    <location>
        <begin position="75"/>
        <end position="136"/>
    </location>
</feature>
<gene>
    <name evidence="2" type="ORF">ERS027659_03577</name>
</gene>
<protein>
    <submittedName>
        <fullName evidence="2">Uncharacterized protein</fullName>
    </submittedName>
</protein>
<evidence type="ECO:0000256" key="1">
    <source>
        <dbReference type="SAM" id="MobiDB-lite"/>
    </source>
</evidence>
<feature type="region of interest" description="Disordered" evidence="1">
    <location>
        <begin position="186"/>
        <end position="240"/>
    </location>
</feature>
<dbReference type="Proteomes" id="UP000050164">
    <property type="component" value="Unassembled WGS sequence"/>
</dbReference>
<dbReference type="EMBL" id="CNFT01001063">
    <property type="protein sequence ID" value="CKS79639.1"/>
    <property type="molecule type" value="Genomic_DNA"/>
</dbReference>
<organism evidence="2 3">
    <name type="scientific">Mycobacterium tuberculosis</name>
    <dbReference type="NCBI Taxonomy" id="1773"/>
    <lineage>
        <taxon>Bacteria</taxon>
        <taxon>Bacillati</taxon>
        <taxon>Actinomycetota</taxon>
        <taxon>Actinomycetes</taxon>
        <taxon>Mycobacteriales</taxon>
        <taxon>Mycobacteriaceae</taxon>
        <taxon>Mycobacterium</taxon>
        <taxon>Mycobacterium tuberculosis complex</taxon>
    </lineage>
</organism>
<evidence type="ECO:0000313" key="3">
    <source>
        <dbReference type="Proteomes" id="UP000050164"/>
    </source>
</evidence>
<name>A0A655AGM7_MYCTX</name>
<proteinExistence type="predicted"/>